<keyword evidence="6" id="KW-1185">Reference proteome</keyword>
<dbReference type="Gene3D" id="3.30.70.600">
    <property type="entry name" value="Ribosomal protein S10 domain"/>
    <property type="match status" value="1"/>
</dbReference>
<proteinExistence type="inferred from homology"/>
<dbReference type="InterPro" id="IPR027486">
    <property type="entry name" value="Ribosomal_uS10_dom"/>
</dbReference>
<dbReference type="InterPro" id="IPR036838">
    <property type="entry name" value="Ribosomal_uS10_dom_sf"/>
</dbReference>
<gene>
    <name evidence="5" type="ORF">CYY_006866</name>
</gene>
<evidence type="ECO:0000313" key="6">
    <source>
        <dbReference type="Proteomes" id="UP000695562"/>
    </source>
</evidence>
<dbReference type="EMBL" id="AJWJ01000336">
    <property type="protein sequence ID" value="KAF2071805.1"/>
    <property type="molecule type" value="Genomic_DNA"/>
</dbReference>
<accession>A0A8J4UXZ8</accession>
<organism evidence="5 6">
    <name type="scientific">Polysphondylium violaceum</name>
    <dbReference type="NCBI Taxonomy" id="133409"/>
    <lineage>
        <taxon>Eukaryota</taxon>
        <taxon>Amoebozoa</taxon>
        <taxon>Evosea</taxon>
        <taxon>Eumycetozoa</taxon>
        <taxon>Dictyostelia</taxon>
        <taxon>Dictyosteliales</taxon>
        <taxon>Dictyosteliaceae</taxon>
        <taxon>Polysphondylium</taxon>
    </lineage>
</organism>
<dbReference type="GO" id="GO:0005840">
    <property type="term" value="C:ribosome"/>
    <property type="evidence" value="ECO:0007669"/>
    <property type="project" value="UniProtKB-KW"/>
</dbReference>
<name>A0A8J4UXZ8_9MYCE</name>
<dbReference type="GO" id="GO:0006412">
    <property type="term" value="P:translation"/>
    <property type="evidence" value="ECO:0007669"/>
    <property type="project" value="InterPro"/>
</dbReference>
<dbReference type="Pfam" id="PF00338">
    <property type="entry name" value="Ribosomal_S10"/>
    <property type="match status" value="1"/>
</dbReference>
<reference evidence="5" key="1">
    <citation type="submission" date="2020-01" db="EMBL/GenBank/DDBJ databases">
        <title>Development of genomics and gene disruption for Polysphondylium violaceum indicates a role for the polyketide synthase stlB in stalk morphogenesis.</title>
        <authorList>
            <person name="Narita B."/>
            <person name="Kawabe Y."/>
            <person name="Kin K."/>
            <person name="Saito T."/>
            <person name="Gibbs R."/>
            <person name="Kuspa A."/>
            <person name="Muzny D."/>
            <person name="Queller D."/>
            <person name="Richards S."/>
            <person name="Strassman J."/>
            <person name="Sucgang R."/>
            <person name="Worley K."/>
            <person name="Schaap P."/>
        </authorList>
    </citation>
    <scope>NUCLEOTIDE SEQUENCE</scope>
    <source>
        <strain evidence="5">QSvi11</strain>
    </source>
</reference>
<dbReference type="PROSITE" id="PS00361">
    <property type="entry name" value="RIBOSOMAL_S10"/>
    <property type="match status" value="1"/>
</dbReference>
<dbReference type="HAMAP" id="MF_00508">
    <property type="entry name" value="Ribosomal_uS10"/>
    <property type="match status" value="1"/>
</dbReference>
<dbReference type="PANTHER" id="PTHR11700">
    <property type="entry name" value="30S RIBOSOMAL PROTEIN S10 FAMILY MEMBER"/>
    <property type="match status" value="1"/>
</dbReference>
<dbReference type="SUPFAM" id="SSF54999">
    <property type="entry name" value="Ribosomal protein S10"/>
    <property type="match status" value="1"/>
</dbReference>
<protein>
    <recommendedName>
        <fullName evidence="4">Small ribosomal subunit protein uS10 domain-containing protein</fullName>
    </recommendedName>
</protein>
<feature type="domain" description="Small ribosomal subunit protein uS10" evidence="4">
    <location>
        <begin position="16"/>
        <end position="114"/>
    </location>
</feature>
<dbReference type="InterPro" id="IPR018268">
    <property type="entry name" value="Ribosomal_uS10_CS"/>
</dbReference>
<dbReference type="AlphaFoldDB" id="A0A8J4UXZ8"/>
<comment type="caution">
    <text evidence="5">The sequence shown here is derived from an EMBL/GenBank/DDBJ whole genome shotgun (WGS) entry which is preliminary data.</text>
</comment>
<evidence type="ECO:0000259" key="4">
    <source>
        <dbReference type="SMART" id="SM01403"/>
    </source>
</evidence>
<comment type="similarity">
    <text evidence="1">Belongs to the universal ribosomal protein uS10 family.</text>
</comment>
<dbReference type="GO" id="GO:0003735">
    <property type="term" value="F:structural constituent of ribosome"/>
    <property type="evidence" value="ECO:0007669"/>
    <property type="project" value="InterPro"/>
</dbReference>
<dbReference type="OrthoDB" id="366214at2759"/>
<dbReference type="PRINTS" id="PR00971">
    <property type="entry name" value="RIBOSOMALS10"/>
</dbReference>
<dbReference type="GO" id="GO:0003723">
    <property type="term" value="F:RNA binding"/>
    <property type="evidence" value="ECO:0007669"/>
    <property type="project" value="InterPro"/>
</dbReference>
<keyword evidence="3" id="KW-0687">Ribonucleoprotein</keyword>
<evidence type="ECO:0000313" key="5">
    <source>
        <dbReference type="EMBL" id="KAF2071805.1"/>
    </source>
</evidence>
<dbReference type="Proteomes" id="UP000695562">
    <property type="component" value="Unassembled WGS sequence"/>
</dbReference>
<dbReference type="InterPro" id="IPR001848">
    <property type="entry name" value="Ribosomal_uS10"/>
</dbReference>
<dbReference type="GO" id="GO:1990904">
    <property type="term" value="C:ribonucleoprotein complex"/>
    <property type="evidence" value="ECO:0007669"/>
    <property type="project" value="UniProtKB-KW"/>
</dbReference>
<evidence type="ECO:0000256" key="2">
    <source>
        <dbReference type="ARBA" id="ARBA00022980"/>
    </source>
</evidence>
<keyword evidence="2" id="KW-0689">Ribosomal protein</keyword>
<evidence type="ECO:0000256" key="1">
    <source>
        <dbReference type="ARBA" id="ARBA00007102"/>
    </source>
</evidence>
<sequence length="131" mass="14815">MSLTQTVVSNGRKVVSFNLQGIDNALPYIAKRISWAAKLAGIKTIGPIPLPTEVKKWTVNKSPHVDKNSREQYERCISKRLVQIDAPIETANMFIKFVETKLPPIASTVDIRIQERIYIPTEEHFSGKRVV</sequence>
<dbReference type="SMART" id="SM01403">
    <property type="entry name" value="Ribosomal_S10"/>
    <property type="match status" value="1"/>
</dbReference>
<evidence type="ECO:0000256" key="3">
    <source>
        <dbReference type="ARBA" id="ARBA00023274"/>
    </source>
</evidence>